<dbReference type="InterPro" id="IPR051465">
    <property type="entry name" value="Cell_Envelope_Struct_Comp"/>
</dbReference>
<dbReference type="PROSITE" id="PS51272">
    <property type="entry name" value="SLH"/>
    <property type="match status" value="2"/>
</dbReference>
<accession>A0A9D2MAM7</accession>
<evidence type="ECO:0000313" key="4">
    <source>
        <dbReference type="EMBL" id="HJB56872.1"/>
    </source>
</evidence>
<reference evidence="4" key="1">
    <citation type="journal article" date="2021" name="PeerJ">
        <title>Extensive microbial diversity within the chicken gut microbiome revealed by metagenomics and culture.</title>
        <authorList>
            <person name="Gilroy R."/>
            <person name="Ravi A."/>
            <person name="Getino M."/>
            <person name="Pursley I."/>
            <person name="Horton D.L."/>
            <person name="Alikhan N.F."/>
            <person name="Baker D."/>
            <person name="Gharbi K."/>
            <person name="Hall N."/>
            <person name="Watson M."/>
            <person name="Adriaenssens E.M."/>
            <person name="Foster-Nyarko E."/>
            <person name="Jarju S."/>
            <person name="Secka A."/>
            <person name="Antonio M."/>
            <person name="Oren A."/>
            <person name="Chaudhuri R.R."/>
            <person name="La Ragione R."/>
            <person name="Hildebrand F."/>
            <person name="Pallen M.J."/>
        </authorList>
    </citation>
    <scope>NUCLEOTIDE SEQUENCE</scope>
    <source>
        <strain evidence="4">CHK189-11263</strain>
    </source>
</reference>
<name>A0A9D2MAM7_9FIRM</name>
<reference evidence="4" key="2">
    <citation type="submission" date="2021-04" db="EMBL/GenBank/DDBJ databases">
        <authorList>
            <person name="Gilroy R."/>
        </authorList>
    </citation>
    <scope>NUCLEOTIDE SEQUENCE</scope>
    <source>
        <strain evidence="4">CHK189-11263</strain>
    </source>
</reference>
<protein>
    <submittedName>
        <fullName evidence="4">S-layer homology domain-containing protein</fullName>
    </submittedName>
</protein>
<dbReference type="PANTHER" id="PTHR43308">
    <property type="entry name" value="OUTER MEMBRANE PROTEIN ALPHA-RELATED"/>
    <property type="match status" value="1"/>
</dbReference>
<evidence type="ECO:0000256" key="1">
    <source>
        <dbReference type="ARBA" id="ARBA00022737"/>
    </source>
</evidence>
<comment type="caution">
    <text evidence="4">The sequence shown here is derived from an EMBL/GenBank/DDBJ whole genome shotgun (WGS) entry which is preliminary data.</text>
</comment>
<organism evidence="4 5">
    <name type="scientific">Candidatus Flavonifractor intestinipullorum</name>
    <dbReference type="NCBI Taxonomy" id="2838587"/>
    <lineage>
        <taxon>Bacteria</taxon>
        <taxon>Bacillati</taxon>
        <taxon>Bacillota</taxon>
        <taxon>Clostridia</taxon>
        <taxon>Eubacteriales</taxon>
        <taxon>Oscillospiraceae</taxon>
        <taxon>Flavonifractor</taxon>
    </lineage>
</organism>
<dbReference type="Proteomes" id="UP000824208">
    <property type="component" value="Unassembled WGS sequence"/>
</dbReference>
<feature type="chain" id="PRO_5038757473" evidence="2">
    <location>
        <begin position="31"/>
        <end position="690"/>
    </location>
</feature>
<keyword evidence="2" id="KW-0732">Signal</keyword>
<feature type="domain" description="SLH" evidence="3">
    <location>
        <begin position="28"/>
        <end position="91"/>
    </location>
</feature>
<dbReference type="AlphaFoldDB" id="A0A9D2MAM7"/>
<dbReference type="EMBL" id="DWYC01000049">
    <property type="protein sequence ID" value="HJB56872.1"/>
    <property type="molecule type" value="Genomic_DNA"/>
</dbReference>
<evidence type="ECO:0000259" key="3">
    <source>
        <dbReference type="PROSITE" id="PS51272"/>
    </source>
</evidence>
<dbReference type="PANTHER" id="PTHR43308:SF5">
    <property type="entry name" value="S-LAYER PROTEIN _ PEPTIDOGLYCAN ENDO-BETA-N-ACETYLGLUCOSAMINIDASE"/>
    <property type="match status" value="1"/>
</dbReference>
<evidence type="ECO:0000313" key="5">
    <source>
        <dbReference type="Proteomes" id="UP000824208"/>
    </source>
</evidence>
<proteinExistence type="predicted"/>
<sequence>MKQRILSALLSAAVCLGIIGAAGLAFQTRAASFSDVTDADTAEAVAVLSSLGIVSGYSDGGYHPDDPLTRAQFCVLAVLAEGHGDQVQSSAYRTLFSDVSASHWAAAYVNLAQSEGLISGYGNGRFGPDDAVTVGQAVTIVLRLMGYTDEDVGPLWPEDYMQKAATLGLTEGISAGSGDALTRGEAARLLYAMLQSDTADGQAYIARLAASTVEDAALLSNDAEAADGTLHTALVYAGERGLTWYEQAETLPDTLVNRRGTLLLDEQGRVTGFLPGDDTVRTLTLAEADASGVTDESGNTYSLSSSTTLILDEEATTYGSAWYELEGRKTVTLYYSAAGSVDLVTASDSTAYEGVALTGYYEAVSPNAANPDSITLLGLTLEVDEDALDSLTQFQVGDRLTVVLNGSGQVVYACTPSERTAQMVGLVTAGGEECSVELFNGLTVSGERTSSSSVSVGDLVRVTASGMGTISLSRITSNSLSGSLNVAARTLGSVPLAANVVLYDRVGQSAAVQVELEDIRTGTVASSDITYAGTNAAGEVDVIVLDDVTGNAYTYGILRTGTQTEGSGEMQVTNRTVAVENGSGTTQDYLTGTQVRTGTVGGVAATSDGKTAGVVLLEEVEGVARSAFSGEDTVVLEGVQVPVSEDVQVYNTDSETWVTLAQAKAYADTFTVCYSGTLGEDAVVRVVLTE</sequence>
<feature type="domain" description="SLH" evidence="3">
    <location>
        <begin position="92"/>
        <end position="155"/>
    </location>
</feature>
<feature type="signal peptide" evidence="2">
    <location>
        <begin position="1"/>
        <end position="30"/>
    </location>
</feature>
<dbReference type="Pfam" id="PF00395">
    <property type="entry name" value="SLH"/>
    <property type="match status" value="2"/>
</dbReference>
<gene>
    <name evidence="4" type="ORF">H9714_04890</name>
</gene>
<evidence type="ECO:0000256" key="2">
    <source>
        <dbReference type="SAM" id="SignalP"/>
    </source>
</evidence>
<dbReference type="InterPro" id="IPR001119">
    <property type="entry name" value="SLH_dom"/>
</dbReference>
<keyword evidence="1" id="KW-0677">Repeat</keyword>